<feature type="transmembrane region" description="Helical" evidence="1">
    <location>
        <begin position="12"/>
        <end position="33"/>
    </location>
</feature>
<gene>
    <name evidence="2" type="ORF">B9Y64_15510</name>
</gene>
<evidence type="ECO:0000313" key="3">
    <source>
        <dbReference type="Proteomes" id="UP000230167"/>
    </source>
</evidence>
<dbReference type="EMBL" id="NEQV01000005">
    <property type="protein sequence ID" value="PJL25930.1"/>
    <property type="molecule type" value="Genomic_DNA"/>
</dbReference>
<reference evidence="2 3" key="1">
    <citation type="journal article" date="2017" name="Front. Microbiol.">
        <title>Double-Face Meets the Bacterial World: The Opportunistic Pathogen Stenotrophomonas maltophilia.</title>
        <authorList>
            <person name="Lira F."/>
            <person name="Berg G."/>
            <person name="Martinez J.L."/>
        </authorList>
    </citation>
    <scope>NUCLEOTIDE SEQUENCE [LARGE SCALE GENOMIC DNA]</scope>
    <source>
        <strain evidence="2 3">EA1</strain>
    </source>
</reference>
<evidence type="ECO:0000313" key="2">
    <source>
        <dbReference type="EMBL" id="PJL25930.1"/>
    </source>
</evidence>
<dbReference type="OrthoDB" id="6054508at2"/>
<accession>A0A2J0U9C7</accession>
<comment type="caution">
    <text evidence="2">The sequence shown here is derived from an EMBL/GenBank/DDBJ whole genome shotgun (WGS) entry which is preliminary data.</text>
</comment>
<name>A0A2J0U9C7_STEMA</name>
<proteinExistence type="predicted"/>
<evidence type="ECO:0008006" key="4">
    <source>
        <dbReference type="Google" id="ProtNLM"/>
    </source>
</evidence>
<sequence>MVETVLGMTDLQIKLFTAIGQILVAAAVGIIAWRQWRTARNKLKADLFDRRFTLFRNLEDALDVAMTVSKRQEGLEELEYYAREVKWVFGKSLEKKLREQVIKPIKELVDLVSKATEQRRLENIAKAARAPFNDTQLRKLRERIATIRKTIESSPGKLRTLFDEQLTLKH</sequence>
<keyword evidence="1" id="KW-1133">Transmembrane helix</keyword>
<protein>
    <recommendedName>
        <fullName evidence="4">Transmembrane protein</fullName>
    </recommendedName>
</protein>
<dbReference type="Proteomes" id="UP000230167">
    <property type="component" value="Unassembled WGS sequence"/>
</dbReference>
<evidence type="ECO:0000256" key="1">
    <source>
        <dbReference type="SAM" id="Phobius"/>
    </source>
</evidence>
<keyword evidence="1" id="KW-0472">Membrane</keyword>
<organism evidence="2 3">
    <name type="scientific">Stenotrophomonas maltophilia</name>
    <name type="common">Pseudomonas maltophilia</name>
    <name type="synonym">Xanthomonas maltophilia</name>
    <dbReference type="NCBI Taxonomy" id="40324"/>
    <lineage>
        <taxon>Bacteria</taxon>
        <taxon>Pseudomonadati</taxon>
        <taxon>Pseudomonadota</taxon>
        <taxon>Gammaproteobacteria</taxon>
        <taxon>Lysobacterales</taxon>
        <taxon>Lysobacteraceae</taxon>
        <taxon>Stenotrophomonas</taxon>
        <taxon>Stenotrophomonas maltophilia group</taxon>
    </lineage>
</organism>
<keyword evidence="1" id="KW-0812">Transmembrane</keyword>
<dbReference type="AlphaFoldDB" id="A0A2J0U9C7"/>
<dbReference type="RefSeq" id="WP_100441486.1">
    <property type="nucleotide sequence ID" value="NZ_CBCPIZ010000007.1"/>
</dbReference>